<accession>A0A6A5ZK29</accession>
<evidence type="ECO:0000256" key="1">
    <source>
        <dbReference type="SAM" id="MobiDB-lite"/>
    </source>
</evidence>
<feature type="region of interest" description="Disordered" evidence="1">
    <location>
        <begin position="266"/>
        <end position="297"/>
    </location>
</feature>
<sequence length="297" mass="32057">MYRRLVQRLKSTAKSERGWELIYGEQQHSLRTALGLALQRRRGGPVDASRPPTMRVVTPVWGVDALKLTLFIQQAQNLPTRGLAGPPPRSCHTTQHSASARTRGRRPFISDAFNNLAVLLGRDCDFMRALPLRAPRRRPQRSEGGVEGPARHVVDDAGECSASRSSTPAEGLSLPAAIEPLACARSPWTAADPLELLCTLERLRCAHYTPPLPKQPILTSDDDDDDGHHRSWHAGAPQASQIGAGRPPKRASALLFGVASRLAVAHQGGASQPSAGQGHHGGRRANALRERVVDASG</sequence>
<gene>
    <name evidence="2" type="ORF">BDV96DRAFT_642517</name>
</gene>
<dbReference type="AlphaFoldDB" id="A0A6A5ZK29"/>
<name>A0A6A5ZK29_9PLEO</name>
<feature type="region of interest" description="Disordered" evidence="1">
    <location>
        <begin position="136"/>
        <end position="171"/>
    </location>
</feature>
<feature type="region of interest" description="Disordered" evidence="1">
    <location>
        <begin position="81"/>
        <end position="102"/>
    </location>
</feature>
<proteinExistence type="predicted"/>
<dbReference type="EMBL" id="ML977315">
    <property type="protein sequence ID" value="KAF2119496.1"/>
    <property type="molecule type" value="Genomic_DNA"/>
</dbReference>
<organism evidence="2 3">
    <name type="scientific">Lophiotrema nucula</name>
    <dbReference type="NCBI Taxonomy" id="690887"/>
    <lineage>
        <taxon>Eukaryota</taxon>
        <taxon>Fungi</taxon>
        <taxon>Dikarya</taxon>
        <taxon>Ascomycota</taxon>
        <taxon>Pezizomycotina</taxon>
        <taxon>Dothideomycetes</taxon>
        <taxon>Pleosporomycetidae</taxon>
        <taxon>Pleosporales</taxon>
        <taxon>Lophiotremataceae</taxon>
        <taxon>Lophiotrema</taxon>
    </lineage>
</organism>
<feature type="compositionally biased region" description="Low complexity" evidence="1">
    <location>
        <begin position="266"/>
        <end position="277"/>
    </location>
</feature>
<keyword evidence="3" id="KW-1185">Reference proteome</keyword>
<feature type="compositionally biased region" description="Basic and acidic residues" evidence="1">
    <location>
        <begin position="287"/>
        <end position="297"/>
    </location>
</feature>
<evidence type="ECO:0000313" key="3">
    <source>
        <dbReference type="Proteomes" id="UP000799770"/>
    </source>
</evidence>
<dbReference type="Proteomes" id="UP000799770">
    <property type="component" value="Unassembled WGS sequence"/>
</dbReference>
<feature type="compositionally biased region" description="Polar residues" evidence="1">
    <location>
        <begin position="91"/>
        <end position="100"/>
    </location>
</feature>
<evidence type="ECO:0000313" key="2">
    <source>
        <dbReference type="EMBL" id="KAF2119496.1"/>
    </source>
</evidence>
<protein>
    <submittedName>
        <fullName evidence="2">Uncharacterized protein</fullName>
    </submittedName>
</protein>
<feature type="region of interest" description="Disordered" evidence="1">
    <location>
        <begin position="211"/>
        <end position="248"/>
    </location>
</feature>
<reference evidence="2" key="1">
    <citation type="journal article" date="2020" name="Stud. Mycol.">
        <title>101 Dothideomycetes genomes: a test case for predicting lifestyles and emergence of pathogens.</title>
        <authorList>
            <person name="Haridas S."/>
            <person name="Albert R."/>
            <person name="Binder M."/>
            <person name="Bloem J."/>
            <person name="Labutti K."/>
            <person name="Salamov A."/>
            <person name="Andreopoulos B."/>
            <person name="Baker S."/>
            <person name="Barry K."/>
            <person name="Bills G."/>
            <person name="Bluhm B."/>
            <person name="Cannon C."/>
            <person name="Castanera R."/>
            <person name="Culley D."/>
            <person name="Daum C."/>
            <person name="Ezra D."/>
            <person name="Gonzalez J."/>
            <person name="Henrissat B."/>
            <person name="Kuo A."/>
            <person name="Liang C."/>
            <person name="Lipzen A."/>
            <person name="Lutzoni F."/>
            <person name="Magnuson J."/>
            <person name="Mondo S."/>
            <person name="Nolan M."/>
            <person name="Ohm R."/>
            <person name="Pangilinan J."/>
            <person name="Park H.-J."/>
            <person name="Ramirez L."/>
            <person name="Alfaro M."/>
            <person name="Sun H."/>
            <person name="Tritt A."/>
            <person name="Yoshinaga Y."/>
            <person name="Zwiers L.-H."/>
            <person name="Turgeon B."/>
            <person name="Goodwin S."/>
            <person name="Spatafora J."/>
            <person name="Crous P."/>
            <person name="Grigoriev I."/>
        </authorList>
    </citation>
    <scope>NUCLEOTIDE SEQUENCE</scope>
    <source>
        <strain evidence="2">CBS 627.86</strain>
    </source>
</reference>